<sequence length="66" mass="7002">MAAGPSGAAVAYLLLMIKDELRLAHALLASLGKFWSNNNSADEEKTSRRENPVSWTPLSGSVSGLT</sequence>
<feature type="region of interest" description="Disordered" evidence="1">
    <location>
        <begin position="37"/>
        <end position="66"/>
    </location>
</feature>
<protein>
    <submittedName>
        <fullName evidence="2">Uncharacterized protein</fullName>
    </submittedName>
</protein>
<feature type="compositionally biased region" description="Basic and acidic residues" evidence="1">
    <location>
        <begin position="42"/>
        <end position="51"/>
    </location>
</feature>
<accession>A0ABQ8U6X4</accession>
<feature type="compositionally biased region" description="Polar residues" evidence="1">
    <location>
        <begin position="53"/>
        <end position="66"/>
    </location>
</feature>
<evidence type="ECO:0000256" key="1">
    <source>
        <dbReference type="SAM" id="MobiDB-lite"/>
    </source>
</evidence>
<evidence type="ECO:0000313" key="2">
    <source>
        <dbReference type="EMBL" id="KAJ4453723.1"/>
    </source>
</evidence>
<organism evidence="2 3">
    <name type="scientific">Paratrimastix pyriformis</name>
    <dbReference type="NCBI Taxonomy" id="342808"/>
    <lineage>
        <taxon>Eukaryota</taxon>
        <taxon>Metamonada</taxon>
        <taxon>Preaxostyla</taxon>
        <taxon>Paratrimastigidae</taxon>
        <taxon>Paratrimastix</taxon>
    </lineage>
</organism>
<proteinExistence type="predicted"/>
<reference evidence="2" key="1">
    <citation type="journal article" date="2022" name="bioRxiv">
        <title>Genomics of Preaxostyla Flagellates Illuminates Evolutionary Transitions and the Path Towards Mitochondrial Loss.</title>
        <authorList>
            <person name="Novak L.V.F."/>
            <person name="Treitli S.C."/>
            <person name="Pyrih J."/>
            <person name="Halakuc P."/>
            <person name="Pipaliya S.V."/>
            <person name="Vacek V."/>
            <person name="Brzon O."/>
            <person name="Soukal P."/>
            <person name="Eme L."/>
            <person name="Dacks J.B."/>
            <person name="Karnkowska A."/>
            <person name="Elias M."/>
            <person name="Hampl V."/>
        </authorList>
    </citation>
    <scope>NUCLEOTIDE SEQUENCE</scope>
    <source>
        <strain evidence="2">RCP-MX</strain>
    </source>
</reference>
<comment type="caution">
    <text evidence="2">The sequence shown here is derived from an EMBL/GenBank/DDBJ whole genome shotgun (WGS) entry which is preliminary data.</text>
</comment>
<name>A0ABQ8U6X4_9EUKA</name>
<evidence type="ECO:0000313" key="3">
    <source>
        <dbReference type="Proteomes" id="UP001141327"/>
    </source>
</evidence>
<keyword evidence="3" id="KW-1185">Reference proteome</keyword>
<dbReference type="Proteomes" id="UP001141327">
    <property type="component" value="Unassembled WGS sequence"/>
</dbReference>
<dbReference type="EMBL" id="JAPMOS010000223">
    <property type="protein sequence ID" value="KAJ4453723.1"/>
    <property type="molecule type" value="Genomic_DNA"/>
</dbReference>
<gene>
    <name evidence="2" type="ORF">PAPYR_11733</name>
</gene>